<feature type="compositionally biased region" description="Low complexity" evidence="1">
    <location>
        <begin position="133"/>
        <end position="144"/>
    </location>
</feature>
<gene>
    <name evidence="2" type="ORF">Tco_0822414</name>
</gene>
<dbReference type="Proteomes" id="UP001151760">
    <property type="component" value="Unassembled WGS sequence"/>
</dbReference>
<evidence type="ECO:0000256" key="1">
    <source>
        <dbReference type="SAM" id="MobiDB-lite"/>
    </source>
</evidence>
<proteinExistence type="predicted"/>
<organism evidence="2 3">
    <name type="scientific">Tanacetum coccineum</name>
    <dbReference type="NCBI Taxonomy" id="301880"/>
    <lineage>
        <taxon>Eukaryota</taxon>
        <taxon>Viridiplantae</taxon>
        <taxon>Streptophyta</taxon>
        <taxon>Embryophyta</taxon>
        <taxon>Tracheophyta</taxon>
        <taxon>Spermatophyta</taxon>
        <taxon>Magnoliopsida</taxon>
        <taxon>eudicotyledons</taxon>
        <taxon>Gunneridae</taxon>
        <taxon>Pentapetalae</taxon>
        <taxon>asterids</taxon>
        <taxon>campanulids</taxon>
        <taxon>Asterales</taxon>
        <taxon>Asteraceae</taxon>
        <taxon>Asteroideae</taxon>
        <taxon>Anthemideae</taxon>
        <taxon>Anthemidinae</taxon>
        <taxon>Tanacetum</taxon>
    </lineage>
</organism>
<evidence type="ECO:0000313" key="3">
    <source>
        <dbReference type="Proteomes" id="UP001151760"/>
    </source>
</evidence>
<sequence length="144" mass="15577">MPKSNNDKKDNKSLKRMARISVRACCFVNPPPTSLLYQCFSPPSINQTTSPSTPLESPPTTPIAPPGFPPEQLLSTLKTTSPPLTSPPPAPTQPSKTINPPPPLPTFDTIKHLAGQPLSIPEVTRMEPPLPTLPLQLPPYSQLM</sequence>
<protein>
    <submittedName>
        <fullName evidence="2">Uncharacterized protein</fullName>
    </submittedName>
</protein>
<accession>A0ABQ5AF28</accession>
<name>A0ABQ5AF28_9ASTR</name>
<dbReference type="EMBL" id="BQNB010012256">
    <property type="protein sequence ID" value="GJT01245.1"/>
    <property type="molecule type" value="Genomic_DNA"/>
</dbReference>
<comment type="caution">
    <text evidence="2">The sequence shown here is derived from an EMBL/GenBank/DDBJ whole genome shotgun (WGS) entry which is preliminary data.</text>
</comment>
<reference evidence="2" key="1">
    <citation type="journal article" date="2022" name="Int. J. Mol. Sci.">
        <title>Draft Genome of Tanacetum Coccineum: Genomic Comparison of Closely Related Tanacetum-Family Plants.</title>
        <authorList>
            <person name="Yamashiro T."/>
            <person name="Shiraishi A."/>
            <person name="Nakayama K."/>
            <person name="Satake H."/>
        </authorList>
    </citation>
    <scope>NUCLEOTIDE SEQUENCE</scope>
</reference>
<feature type="compositionally biased region" description="Pro residues" evidence="1">
    <location>
        <begin position="56"/>
        <end position="69"/>
    </location>
</feature>
<feature type="region of interest" description="Disordered" evidence="1">
    <location>
        <begin position="40"/>
        <end position="108"/>
    </location>
</feature>
<evidence type="ECO:0000313" key="2">
    <source>
        <dbReference type="EMBL" id="GJT01245.1"/>
    </source>
</evidence>
<feature type="region of interest" description="Disordered" evidence="1">
    <location>
        <begin position="122"/>
        <end position="144"/>
    </location>
</feature>
<keyword evidence="3" id="KW-1185">Reference proteome</keyword>
<feature type="compositionally biased region" description="Low complexity" evidence="1">
    <location>
        <begin position="70"/>
        <end position="83"/>
    </location>
</feature>
<reference evidence="2" key="2">
    <citation type="submission" date="2022-01" db="EMBL/GenBank/DDBJ databases">
        <authorList>
            <person name="Yamashiro T."/>
            <person name="Shiraishi A."/>
            <person name="Satake H."/>
            <person name="Nakayama K."/>
        </authorList>
    </citation>
    <scope>NUCLEOTIDE SEQUENCE</scope>
</reference>